<reference evidence="1 3" key="1">
    <citation type="submission" date="2019-04" db="EMBL/GenBank/DDBJ databases">
        <title>An improved genome assembly and genetic linkage map for asparagus bean, Vigna unguiculata ssp. sesquipedialis.</title>
        <authorList>
            <person name="Xia Q."/>
            <person name="Zhang R."/>
            <person name="Dong Y."/>
        </authorList>
    </citation>
    <scope>NUCLEOTIDE SEQUENCE [LARGE SCALE GENOMIC DNA]</scope>
    <source>
        <tissue evidence="1">Leaf</tissue>
    </source>
</reference>
<dbReference type="EMBL" id="CP039351">
    <property type="protein sequence ID" value="QCD99164.1"/>
    <property type="molecule type" value="Genomic_DNA"/>
</dbReference>
<evidence type="ECO:0000313" key="1">
    <source>
        <dbReference type="EMBL" id="QCD99163.1"/>
    </source>
</evidence>
<proteinExistence type="predicted"/>
<evidence type="ECO:0000313" key="3">
    <source>
        <dbReference type="Proteomes" id="UP000501690"/>
    </source>
</evidence>
<accession>A0A4D6MEF6</accession>
<evidence type="ECO:0000313" key="2">
    <source>
        <dbReference type="EMBL" id="QCD99164.1"/>
    </source>
</evidence>
<dbReference type="Proteomes" id="UP000501690">
    <property type="component" value="Linkage Group LG7"/>
</dbReference>
<dbReference type="AlphaFoldDB" id="A0A4D6MEF6"/>
<keyword evidence="3" id="KW-1185">Reference proteome</keyword>
<protein>
    <submittedName>
        <fullName evidence="1">Uncharacterized protein</fullName>
    </submittedName>
</protein>
<organism evidence="1 3">
    <name type="scientific">Vigna unguiculata</name>
    <name type="common">Cowpea</name>
    <dbReference type="NCBI Taxonomy" id="3917"/>
    <lineage>
        <taxon>Eukaryota</taxon>
        <taxon>Viridiplantae</taxon>
        <taxon>Streptophyta</taxon>
        <taxon>Embryophyta</taxon>
        <taxon>Tracheophyta</taxon>
        <taxon>Spermatophyta</taxon>
        <taxon>Magnoliopsida</taxon>
        <taxon>eudicotyledons</taxon>
        <taxon>Gunneridae</taxon>
        <taxon>Pentapetalae</taxon>
        <taxon>rosids</taxon>
        <taxon>fabids</taxon>
        <taxon>Fabales</taxon>
        <taxon>Fabaceae</taxon>
        <taxon>Papilionoideae</taxon>
        <taxon>50 kb inversion clade</taxon>
        <taxon>NPAAA clade</taxon>
        <taxon>indigoferoid/millettioid clade</taxon>
        <taxon>Phaseoleae</taxon>
        <taxon>Vigna</taxon>
    </lineage>
</organism>
<gene>
    <name evidence="1" type="ORF">DEO72_LG7g444</name>
    <name evidence="2" type="ORF">DEO72_LG7g445</name>
</gene>
<dbReference type="EMBL" id="CP039351">
    <property type="protein sequence ID" value="QCD99163.1"/>
    <property type="molecule type" value="Genomic_DNA"/>
</dbReference>
<sequence length="84" mass="9329">MILPLQIKKTSDEANESVDSQQQLLVLGACAEVVDAMQIWTHTIFGEGEKLLQVMKHADILKMVVDLFNAARGGSGTIRWCSIW</sequence>
<name>A0A4D6MEF6_VIGUN</name>